<organism evidence="1 2">
    <name type="scientific">Sesamum angolense</name>
    <dbReference type="NCBI Taxonomy" id="2727404"/>
    <lineage>
        <taxon>Eukaryota</taxon>
        <taxon>Viridiplantae</taxon>
        <taxon>Streptophyta</taxon>
        <taxon>Embryophyta</taxon>
        <taxon>Tracheophyta</taxon>
        <taxon>Spermatophyta</taxon>
        <taxon>Magnoliopsida</taxon>
        <taxon>eudicotyledons</taxon>
        <taxon>Gunneridae</taxon>
        <taxon>Pentapetalae</taxon>
        <taxon>asterids</taxon>
        <taxon>lamiids</taxon>
        <taxon>Lamiales</taxon>
        <taxon>Pedaliaceae</taxon>
        <taxon>Sesamum</taxon>
    </lineage>
</organism>
<gene>
    <name evidence="1" type="ORF">Sango_3097700</name>
</gene>
<sequence>MSEVCGSSADIQWAMTEFRDCILDTGVIHLPVQGEWFSWHNCSDGDRSLWKRLDRLIVNDAWLGQWPCSHYHCLNAQTSDHSPLVIRGDTISHTKLLQTDRHNTLLIRLEKCCKMVFFRATKLEQVMLQQRAKIHWLKGGDQCSRIFFRKVAMRRASKKVFQIANEAGQTLTEQDEVVDEFVSFYQRLLGGERRREYIDLRYLRPWARHVVTTAECTALVQRPTREEVKDAFFDIAEDKAPGPDGYSSALLQGRLRLVLDAVISPSQNAFVPGRSIGDNILLAQEMFTGMRDSHTIGIARSLVYFSYVLPMILLLCKADVASIQVFRRGLDEFANLSGLHANPQKSQLIISRSAQEEREHLIAALQFQEGHLPSGKLQLIKSVLMSLNVYWAMAFILPKGVIREVEKRMRHFLWKGNSTVGYPKSRPIDPAVSVWPQQDEHSCGSNTFNGYCGWSLVLPLIKDMECIEIIHLLPTIHNGSDSILWRGGDFSMKVVYDIFRSPGPKVGYVCCADVRWKRMSAYSSGAATLGGASEY</sequence>
<dbReference type="AlphaFoldDB" id="A0AAE1VYI3"/>
<keyword evidence="2" id="KW-1185">Reference proteome</keyword>
<comment type="caution">
    <text evidence="1">The sequence shown here is derived from an EMBL/GenBank/DDBJ whole genome shotgun (WGS) entry which is preliminary data.</text>
</comment>
<dbReference type="Gene3D" id="3.60.10.10">
    <property type="entry name" value="Endonuclease/exonuclease/phosphatase"/>
    <property type="match status" value="1"/>
</dbReference>
<dbReference type="SUPFAM" id="SSF56219">
    <property type="entry name" value="DNase I-like"/>
    <property type="match status" value="1"/>
</dbReference>
<name>A0AAE1VYI3_9LAMI</name>
<accession>A0AAE1VYI3</accession>
<dbReference type="PANTHER" id="PTHR33116">
    <property type="entry name" value="REVERSE TRANSCRIPTASE ZINC-BINDING DOMAIN-CONTAINING PROTEIN-RELATED-RELATED"/>
    <property type="match status" value="1"/>
</dbReference>
<reference evidence="1" key="2">
    <citation type="journal article" date="2024" name="Plant">
        <title>Genomic evolution and insights into agronomic trait innovations of Sesamum species.</title>
        <authorList>
            <person name="Miao H."/>
            <person name="Wang L."/>
            <person name="Qu L."/>
            <person name="Liu H."/>
            <person name="Sun Y."/>
            <person name="Le M."/>
            <person name="Wang Q."/>
            <person name="Wei S."/>
            <person name="Zheng Y."/>
            <person name="Lin W."/>
            <person name="Duan Y."/>
            <person name="Cao H."/>
            <person name="Xiong S."/>
            <person name="Wang X."/>
            <person name="Wei L."/>
            <person name="Li C."/>
            <person name="Ma Q."/>
            <person name="Ju M."/>
            <person name="Zhao R."/>
            <person name="Li G."/>
            <person name="Mu C."/>
            <person name="Tian Q."/>
            <person name="Mei H."/>
            <person name="Zhang T."/>
            <person name="Gao T."/>
            <person name="Zhang H."/>
        </authorList>
    </citation>
    <scope>NUCLEOTIDE SEQUENCE</scope>
    <source>
        <strain evidence="1">K16</strain>
    </source>
</reference>
<evidence type="ECO:0000313" key="1">
    <source>
        <dbReference type="EMBL" id="KAK4384038.1"/>
    </source>
</evidence>
<evidence type="ECO:0000313" key="2">
    <source>
        <dbReference type="Proteomes" id="UP001289374"/>
    </source>
</evidence>
<evidence type="ECO:0008006" key="3">
    <source>
        <dbReference type="Google" id="ProtNLM"/>
    </source>
</evidence>
<protein>
    <recommendedName>
        <fullName evidence="3">Reverse transcriptase</fullName>
    </recommendedName>
</protein>
<dbReference type="Proteomes" id="UP001289374">
    <property type="component" value="Unassembled WGS sequence"/>
</dbReference>
<dbReference type="PANTHER" id="PTHR33116:SF84">
    <property type="entry name" value="RNA-DIRECTED DNA POLYMERASE"/>
    <property type="match status" value="1"/>
</dbReference>
<dbReference type="InterPro" id="IPR036691">
    <property type="entry name" value="Endo/exonu/phosph_ase_sf"/>
</dbReference>
<reference evidence="1" key="1">
    <citation type="submission" date="2020-06" db="EMBL/GenBank/DDBJ databases">
        <authorList>
            <person name="Li T."/>
            <person name="Hu X."/>
            <person name="Zhang T."/>
            <person name="Song X."/>
            <person name="Zhang H."/>
            <person name="Dai N."/>
            <person name="Sheng W."/>
            <person name="Hou X."/>
            <person name="Wei L."/>
        </authorList>
    </citation>
    <scope>NUCLEOTIDE SEQUENCE</scope>
    <source>
        <strain evidence="1">K16</strain>
        <tissue evidence="1">Leaf</tissue>
    </source>
</reference>
<dbReference type="EMBL" id="JACGWL010000367">
    <property type="protein sequence ID" value="KAK4384038.1"/>
    <property type="molecule type" value="Genomic_DNA"/>
</dbReference>
<proteinExistence type="predicted"/>